<dbReference type="CDD" id="cd09274">
    <property type="entry name" value="RNase_HI_RT_Ty3"/>
    <property type="match status" value="1"/>
</dbReference>
<dbReference type="PANTHER" id="PTHR37984:SF5">
    <property type="entry name" value="PROTEIN NYNRIN-LIKE"/>
    <property type="match status" value="1"/>
</dbReference>
<dbReference type="Gene3D" id="3.10.10.10">
    <property type="entry name" value="HIV Type 1 Reverse Transcriptase, subunit A, domain 1"/>
    <property type="match status" value="1"/>
</dbReference>
<dbReference type="GO" id="GO:0004519">
    <property type="term" value="F:endonuclease activity"/>
    <property type="evidence" value="ECO:0007669"/>
    <property type="project" value="UniProtKB-KW"/>
</dbReference>
<evidence type="ECO:0000256" key="6">
    <source>
        <dbReference type="SAM" id="MobiDB-lite"/>
    </source>
</evidence>
<dbReference type="SUPFAM" id="SSF56672">
    <property type="entry name" value="DNA/RNA polymerases"/>
    <property type="match status" value="1"/>
</dbReference>
<accession>A0A371G1D1</accession>
<dbReference type="Proteomes" id="UP000257109">
    <property type="component" value="Unassembled WGS sequence"/>
</dbReference>
<dbReference type="Gene3D" id="3.30.70.270">
    <property type="match status" value="2"/>
</dbReference>
<evidence type="ECO:0000256" key="4">
    <source>
        <dbReference type="ARBA" id="ARBA00022759"/>
    </source>
</evidence>
<evidence type="ECO:0000256" key="2">
    <source>
        <dbReference type="ARBA" id="ARBA00022695"/>
    </source>
</evidence>
<evidence type="ECO:0000259" key="9">
    <source>
        <dbReference type="Pfam" id="PF17919"/>
    </source>
</evidence>
<dbReference type="InterPro" id="IPR043128">
    <property type="entry name" value="Rev_trsase/Diguanyl_cyclase"/>
</dbReference>
<name>A0A371G1D1_MUCPR</name>
<keyword evidence="4" id="KW-0255">Endonuclease</keyword>
<protein>
    <submittedName>
        <fullName evidence="10">Retrovirus-related Pol polyprotein</fullName>
    </submittedName>
</protein>
<organism evidence="10 11">
    <name type="scientific">Mucuna pruriens</name>
    <name type="common">Velvet bean</name>
    <name type="synonym">Dolichos pruriens</name>
    <dbReference type="NCBI Taxonomy" id="157652"/>
    <lineage>
        <taxon>Eukaryota</taxon>
        <taxon>Viridiplantae</taxon>
        <taxon>Streptophyta</taxon>
        <taxon>Embryophyta</taxon>
        <taxon>Tracheophyta</taxon>
        <taxon>Spermatophyta</taxon>
        <taxon>Magnoliopsida</taxon>
        <taxon>eudicotyledons</taxon>
        <taxon>Gunneridae</taxon>
        <taxon>Pentapetalae</taxon>
        <taxon>rosids</taxon>
        <taxon>fabids</taxon>
        <taxon>Fabales</taxon>
        <taxon>Fabaceae</taxon>
        <taxon>Papilionoideae</taxon>
        <taxon>50 kb inversion clade</taxon>
        <taxon>NPAAA clade</taxon>
        <taxon>indigoferoid/millettioid clade</taxon>
        <taxon>Phaseoleae</taxon>
        <taxon>Mucuna</taxon>
    </lineage>
</organism>
<dbReference type="InterPro" id="IPR041577">
    <property type="entry name" value="RT_RNaseH_2"/>
</dbReference>
<gene>
    <name evidence="10" type="primary">pol</name>
    <name evidence="10" type="ORF">CR513_34609</name>
</gene>
<sequence>MKQTFLEKFFPASRTTTIRKEICGIRQHTKETLHEYWEHFNKLCATCPHHQINEQLLIQYFYKGLSMMDRSMIDAASGGALMDKTPVAARHLISNMASNTQQFGIRGPNPSRPVNEIGAASNQRLENQLTELTSLVRQLAVSQHHTTKAAKVCGICTSIEHPTDSCPTLQETESDQTESVGVVGGFQYGKQSHSGQVLNKDHMQLRELDLCRMYPMEQLATNSQVHSTQHHPSHHSNREPIPKSTSSSNLPSQTIPNPRGNASAVTLRSGKELAQPTQHQMPRSTEVDPETIVDLQSSPGTAAPLPFPSRAISVRKLDFDEELLKMFRKVEINIPLLDAIKQIPQYVKFLKELCVHKRRKMKGSREFRGVVSALTKNDSTVGISQALPKKCRDPRIFSIPCTIGKCTFAYAMLDLGASINVMPASIYRSLNFGDLEPTGMTIQLANRSIVQPLGVLEDVLVQINELIFPADFYVLDLEGEASRKESTLILGRPFLMTARTKIDIHTGTLSMEFGDTLVQFNIFEAMKHPTEDHSLFGIDMIKELVEEYFQLGSCSEEVGDFAGIAESSSCPKADYDEVQEFPDSEELATIFTAETKLVDRGRVNVETKVNSAQHAKSIANSETELGNEGQVNTKTRVNLAEKPNSKVDTLAEIISGSEDQTQTKVKLNVPPGSDPEAAQEVKADSNPTRTEATGSSRPKQPKAEIMSAHLVSSRDQVGQTDLHPVLEKSPLPPPPMELKPLPSHLKYAYLDSEQQLPVIIASNLHQEQEEKLLEVLRQHKKAIGWKLSDLPGINPSICMHRILMMEDIKPIRQQQRRLNPTILDAVKKQVTKLLAAGIIYPISNSQWVVPKKYGMTVMKNQQDELVPTRIQNSWRVYIDYRRLNEATHKDHFPLPFIDQVLEKLSGKSHYCFLDGFLGYMKIHIALEDQNKTTFTCPFGTFAYTRMPFGLCNASSTFQRCMTSIFSNLLQNCIEVFMEDFTVYADSFEACLSNLSKVLKRCIDTNLILNFEKCHFMVIEGTMFGYLVSNRGIEVDKAKIYVITSLPNPAYVREVRSFLGHAGFNIRFIKNFSKLALPLLKLLQKNVEFNFDQSCIEAFQELKRRLTSAPILQAPNWDLPFELMYDASNSALGAILGQKARVGQPARVIAYASRTMDSAQQNYTTTEKELLAIKPDAKPRLIRWMLFLQEFNLEIRDKKGAENSVVDHLSRIEKESEPMPIQDEFPDEQLLHIKTATPWFADICNYVATSHFPPKVSRAYKDKIRSDAKYYIRDDPYLWRLCSDKVIRRCIPDTEINSVL</sequence>
<feature type="region of interest" description="Disordered" evidence="6">
    <location>
        <begin position="221"/>
        <end position="266"/>
    </location>
</feature>
<keyword evidence="5" id="KW-0511">Multifunctional enzyme</keyword>
<feature type="domain" description="Reverse transcriptase" evidence="7">
    <location>
        <begin position="871"/>
        <end position="1024"/>
    </location>
</feature>
<keyword evidence="2" id="KW-0548">Nucleotidyltransferase</keyword>
<dbReference type="InterPro" id="IPR005162">
    <property type="entry name" value="Retrotrans_gag_dom"/>
</dbReference>
<reference evidence="10" key="1">
    <citation type="submission" date="2018-05" db="EMBL/GenBank/DDBJ databases">
        <title>Draft genome of Mucuna pruriens seed.</title>
        <authorList>
            <person name="Nnadi N.E."/>
            <person name="Vos R."/>
            <person name="Hasami M.H."/>
            <person name="Devisetty U.K."/>
            <person name="Aguiy J.C."/>
        </authorList>
    </citation>
    <scope>NUCLEOTIDE SEQUENCE [LARGE SCALE GENOMIC DNA]</scope>
    <source>
        <strain evidence="10">JCA_2017</strain>
    </source>
</reference>
<dbReference type="Pfam" id="PF00078">
    <property type="entry name" value="RVT_1"/>
    <property type="match status" value="1"/>
</dbReference>
<comment type="caution">
    <text evidence="10">The sequence shown here is derived from an EMBL/GenBank/DDBJ whole genome shotgun (WGS) entry which is preliminary data.</text>
</comment>
<dbReference type="CDD" id="cd00303">
    <property type="entry name" value="retropepsin_like"/>
    <property type="match status" value="1"/>
</dbReference>
<evidence type="ECO:0000256" key="3">
    <source>
        <dbReference type="ARBA" id="ARBA00022722"/>
    </source>
</evidence>
<dbReference type="OrthoDB" id="10055717at2759"/>
<evidence type="ECO:0000256" key="5">
    <source>
        <dbReference type="ARBA" id="ARBA00023268"/>
    </source>
</evidence>
<feature type="region of interest" description="Disordered" evidence="6">
    <location>
        <begin position="654"/>
        <end position="703"/>
    </location>
</feature>
<dbReference type="Pfam" id="PF03732">
    <property type="entry name" value="Retrotrans_gag"/>
    <property type="match status" value="1"/>
</dbReference>
<dbReference type="EMBL" id="QJKJ01007074">
    <property type="protein sequence ID" value="RDX84347.1"/>
    <property type="molecule type" value="Genomic_DNA"/>
</dbReference>
<dbReference type="Pfam" id="PF17919">
    <property type="entry name" value="RT_RNaseH_2"/>
    <property type="match status" value="1"/>
</dbReference>
<keyword evidence="1" id="KW-0808">Transferase</keyword>
<dbReference type="FunFam" id="3.30.70.270:FF:000020">
    <property type="entry name" value="Transposon Tf2-6 polyprotein-like Protein"/>
    <property type="match status" value="1"/>
</dbReference>
<evidence type="ECO:0000313" key="10">
    <source>
        <dbReference type="EMBL" id="RDX84347.1"/>
    </source>
</evidence>
<evidence type="ECO:0000259" key="8">
    <source>
        <dbReference type="Pfam" id="PF03732"/>
    </source>
</evidence>
<dbReference type="GO" id="GO:0016779">
    <property type="term" value="F:nucleotidyltransferase activity"/>
    <property type="evidence" value="ECO:0007669"/>
    <property type="project" value="UniProtKB-KW"/>
</dbReference>
<dbReference type="CDD" id="cd01647">
    <property type="entry name" value="RT_LTR"/>
    <property type="match status" value="1"/>
</dbReference>
<feature type="domain" description="Reverse transcriptase/retrotransposon-derived protein RNase H-like" evidence="9">
    <location>
        <begin position="1091"/>
        <end position="1173"/>
    </location>
</feature>
<feature type="compositionally biased region" description="Polar residues" evidence="6">
    <location>
        <begin position="685"/>
        <end position="698"/>
    </location>
</feature>
<proteinExistence type="predicted"/>
<feature type="region of interest" description="Disordered" evidence="6">
    <location>
        <begin position="271"/>
        <end position="290"/>
    </location>
</feature>
<evidence type="ECO:0000259" key="7">
    <source>
        <dbReference type="Pfam" id="PF00078"/>
    </source>
</evidence>
<feature type="non-terminal residue" evidence="10">
    <location>
        <position position="1"/>
    </location>
</feature>
<dbReference type="InterPro" id="IPR043502">
    <property type="entry name" value="DNA/RNA_pol_sf"/>
</dbReference>
<feature type="domain" description="Retrotransposon gag" evidence="8">
    <location>
        <begin position="1"/>
        <end position="66"/>
    </location>
</feature>
<dbReference type="InterPro" id="IPR021109">
    <property type="entry name" value="Peptidase_aspartic_dom_sf"/>
</dbReference>
<feature type="compositionally biased region" description="Polar residues" evidence="6">
    <location>
        <begin position="243"/>
        <end position="256"/>
    </location>
</feature>
<dbReference type="InterPro" id="IPR050951">
    <property type="entry name" value="Retrovirus_Pol_polyprotein"/>
</dbReference>
<keyword evidence="3" id="KW-0540">Nuclease</keyword>
<evidence type="ECO:0000256" key="1">
    <source>
        <dbReference type="ARBA" id="ARBA00022679"/>
    </source>
</evidence>
<keyword evidence="11" id="KW-1185">Reference proteome</keyword>
<dbReference type="PANTHER" id="PTHR37984">
    <property type="entry name" value="PROTEIN CBG26694"/>
    <property type="match status" value="1"/>
</dbReference>
<evidence type="ECO:0000313" key="11">
    <source>
        <dbReference type="Proteomes" id="UP000257109"/>
    </source>
</evidence>
<keyword evidence="4" id="KW-0378">Hydrolase</keyword>
<dbReference type="Gene3D" id="2.40.70.10">
    <property type="entry name" value="Acid Proteases"/>
    <property type="match status" value="1"/>
</dbReference>
<dbReference type="InterPro" id="IPR000477">
    <property type="entry name" value="RT_dom"/>
</dbReference>